<dbReference type="GO" id="GO:0003697">
    <property type="term" value="F:single-stranded DNA binding"/>
    <property type="evidence" value="ECO:0007669"/>
    <property type="project" value="InterPro"/>
</dbReference>
<evidence type="ECO:0000256" key="1">
    <source>
        <dbReference type="ARBA" id="ARBA00023125"/>
    </source>
</evidence>
<gene>
    <name evidence="3" type="ORF">EDD63_1552</name>
</gene>
<comment type="caution">
    <text evidence="3">The sequence shown here is derived from an EMBL/GenBank/DDBJ whole genome shotgun (WGS) entry which is preliminary data.</text>
</comment>
<dbReference type="PROSITE" id="PS50935">
    <property type="entry name" value="SSB"/>
    <property type="match status" value="1"/>
</dbReference>
<dbReference type="SUPFAM" id="SSF50249">
    <property type="entry name" value="Nucleic acid-binding proteins"/>
    <property type="match status" value="1"/>
</dbReference>
<evidence type="ECO:0000256" key="2">
    <source>
        <dbReference type="PIRNR" id="PIRNR002070"/>
    </source>
</evidence>
<protein>
    <recommendedName>
        <fullName evidence="2">Single-stranded DNA-binding protein</fullName>
    </recommendedName>
</protein>
<keyword evidence="4" id="KW-1185">Reference proteome</keyword>
<evidence type="ECO:0000313" key="3">
    <source>
        <dbReference type="EMBL" id="TDW10687.1"/>
    </source>
</evidence>
<proteinExistence type="predicted"/>
<accession>A0A4R7Z8I7</accession>
<dbReference type="AlphaFoldDB" id="A0A4R7Z8I7"/>
<evidence type="ECO:0000313" key="4">
    <source>
        <dbReference type="Proteomes" id="UP000294743"/>
    </source>
</evidence>
<dbReference type="InterPro" id="IPR000424">
    <property type="entry name" value="Primosome_PriB/ssb"/>
</dbReference>
<dbReference type="PIRSF" id="PIRSF002070">
    <property type="entry name" value="SSB"/>
    <property type="match status" value="1"/>
</dbReference>
<reference evidence="3 4" key="1">
    <citation type="submission" date="2019-03" db="EMBL/GenBank/DDBJ databases">
        <title>Genomic Encyclopedia of Type Strains, Phase IV (KMG-IV): sequencing the most valuable type-strain genomes for metagenomic binning, comparative biology and taxonomic classification.</title>
        <authorList>
            <person name="Goeker M."/>
        </authorList>
    </citation>
    <scope>NUCLEOTIDE SEQUENCE [LARGE SCALE GENOMIC DNA]</scope>
    <source>
        <strain evidence="3 4">DSM 28867</strain>
    </source>
</reference>
<dbReference type="InterPro" id="IPR012340">
    <property type="entry name" value="NA-bd_OB-fold"/>
</dbReference>
<organism evidence="3 4">
    <name type="scientific">Breznakia blatticola</name>
    <dbReference type="NCBI Taxonomy" id="1754012"/>
    <lineage>
        <taxon>Bacteria</taxon>
        <taxon>Bacillati</taxon>
        <taxon>Bacillota</taxon>
        <taxon>Erysipelotrichia</taxon>
        <taxon>Erysipelotrichales</taxon>
        <taxon>Erysipelotrichaceae</taxon>
        <taxon>Breznakia</taxon>
    </lineage>
</organism>
<name>A0A4R7Z8I7_9FIRM</name>
<dbReference type="Gene3D" id="2.40.50.140">
    <property type="entry name" value="Nucleic acid-binding proteins"/>
    <property type="match status" value="1"/>
</dbReference>
<dbReference type="Proteomes" id="UP000294743">
    <property type="component" value="Unassembled WGS sequence"/>
</dbReference>
<dbReference type="RefSeq" id="WP_166667627.1">
    <property type="nucleotide sequence ID" value="NZ_SODD01000055.1"/>
</dbReference>
<dbReference type="EMBL" id="SODD01000055">
    <property type="protein sequence ID" value="TDW10687.1"/>
    <property type="molecule type" value="Genomic_DNA"/>
</dbReference>
<dbReference type="InterPro" id="IPR011344">
    <property type="entry name" value="ssDNA-bd"/>
</dbReference>
<keyword evidence="1 2" id="KW-0238">DNA-binding</keyword>
<dbReference type="GO" id="GO:0006260">
    <property type="term" value="P:DNA replication"/>
    <property type="evidence" value="ECO:0007669"/>
    <property type="project" value="InterPro"/>
</dbReference>
<dbReference type="CDD" id="cd04496">
    <property type="entry name" value="SSB_OBF"/>
    <property type="match status" value="1"/>
</dbReference>
<dbReference type="Pfam" id="PF00436">
    <property type="entry name" value="SSB"/>
    <property type="match status" value="1"/>
</dbReference>
<sequence>MNHFVIVGRMVEKPELRLTSSNIKFATASVKVKRNFKNADNVYDYDVFQVTLWRGIAEDVIDVCEPGALVGVRGRVQTSFYTSEENKTYTNYEFVAEKVSFLDHEEK</sequence>